<comment type="caution">
    <text evidence="1">The sequence shown here is derived from an EMBL/GenBank/DDBJ whole genome shotgun (WGS) entry which is preliminary data.</text>
</comment>
<dbReference type="Proteomes" id="UP000603141">
    <property type="component" value="Unassembled WGS sequence"/>
</dbReference>
<dbReference type="InterPro" id="IPR018247">
    <property type="entry name" value="EF_Hand_1_Ca_BS"/>
</dbReference>
<reference evidence="1" key="1">
    <citation type="submission" date="2021-01" db="EMBL/GenBank/DDBJ databases">
        <title>Modified the classification status of verrucomicrobia.</title>
        <authorList>
            <person name="Feng X."/>
        </authorList>
    </citation>
    <scope>NUCLEOTIDE SEQUENCE</scope>
    <source>
        <strain evidence="1">KCTC 22041</strain>
    </source>
</reference>
<gene>
    <name evidence="1" type="ORF">JIN85_18770</name>
</gene>
<sequence>MKVGIGNREVKSVDIISSGLLGSQAMRHFLKIAMVAVGMGLVSQAHAELIASESFESNTNELDPESGFGWDGPWYDGVEGSAYPRLNELGLEFSGEKFVYSGSGKAAHINGKLFRNLESPIEVKFGEPKTIWVGALVNMCHYRDARRRSDVRDSFNNIGIFGMGGSLPINKAEYVSFGITMASQFYSDKYNILRYSTYANRYGMNMVSDREYDPDQSVTAMILGRFTFVRAADEPNDVLISAEIYIDPKLEVGGRLAKEDMRIFENRIENFEPISAIRLEAGHKDGYDYYTRDAEFMIVDEIRVGTELEDIISISPFEVTPYISWSEALPAGLRDPADDADGDGILNGFEFLYQTDPLVKEDASVVRPVVEGEMSGKELMGDISVLGLEEDKTYKILTYRLPKDTRGMTLSIEASTRLEFGDDTAEAHSFGAVEDDGDFEIQKYYLTPSIDEAPKLFWRLSTTLIEPEVTLEN</sequence>
<evidence type="ECO:0000313" key="1">
    <source>
        <dbReference type="EMBL" id="MBK1884467.1"/>
    </source>
</evidence>
<organism evidence="1 2">
    <name type="scientific">Luteolibacter pohnpeiensis</name>
    <dbReference type="NCBI Taxonomy" id="454153"/>
    <lineage>
        <taxon>Bacteria</taxon>
        <taxon>Pseudomonadati</taxon>
        <taxon>Verrucomicrobiota</taxon>
        <taxon>Verrucomicrobiia</taxon>
        <taxon>Verrucomicrobiales</taxon>
        <taxon>Verrucomicrobiaceae</taxon>
        <taxon>Luteolibacter</taxon>
    </lineage>
</organism>
<evidence type="ECO:0000313" key="2">
    <source>
        <dbReference type="Proteomes" id="UP000603141"/>
    </source>
</evidence>
<dbReference type="PROSITE" id="PS00018">
    <property type="entry name" value="EF_HAND_1"/>
    <property type="match status" value="1"/>
</dbReference>
<proteinExistence type="predicted"/>
<dbReference type="AlphaFoldDB" id="A0A934VWC2"/>
<dbReference type="EMBL" id="JAENIJ010000051">
    <property type="protein sequence ID" value="MBK1884467.1"/>
    <property type="molecule type" value="Genomic_DNA"/>
</dbReference>
<keyword evidence="2" id="KW-1185">Reference proteome</keyword>
<accession>A0A934VWC2</accession>
<name>A0A934VWC2_9BACT</name>
<protein>
    <submittedName>
        <fullName evidence="1">Uncharacterized protein</fullName>
    </submittedName>
</protein>